<evidence type="ECO:0000256" key="1">
    <source>
        <dbReference type="SAM" id="MobiDB-lite"/>
    </source>
</evidence>
<dbReference type="Pfam" id="PF14478">
    <property type="entry name" value="DUF4430"/>
    <property type="match status" value="1"/>
</dbReference>
<feature type="compositionally biased region" description="Basic and acidic residues" evidence="1">
    <location>
        <begin position="156"/>
        <end position="166"/>
    </location>
</feature>
<dbReference type="InterPro" id="IPR027954">
    <property type="entry name" value="Transcobalamin-like_C"/>
</dbReference>
<evidence type="ECO:0000313" key="3">
    <source>
        <dbReference type="Proteomes" id="UP000187465"/>
    </source>
</evidence>
<feature type="region of interest" description="Disordered" evidence="1">
    <location>
        <begin position="71"/>
        <end position="101"/>
    </location>
</feature>
<feature type="compositionally biased region" description="Low complexity" evidence="1">
    <location>
        <begin position="117"/>
        <end position="143"/>
    </location>
</feature>
<protein>
    <submittedName>
        <fullName evidence="2">Uncharacterized protein</fullName>
    </submittedName>
</protein>
<accession>A0A1R0XAS5</accession>
<organism evidence="2 3">
    <name type="scientific">Paenibacillus odorifer</name>
    <dbReference type="NCBI Taxonomy" id="189426"/>
    <lineage>
        <taxon>Bacteria</taxon>
        <taxon>Bacillati</taxon>
        <taxon>Bacillota</taxon>
        <taxon>Bacilli</taxon>
        <taxon>Bacillales</taxon>
        <taxon>Paenibacillaceae</taxon>
        <taxon>Paenibacillus</taxon>
    </lineage>
</organism>
<dbReference type="Gene3D" id="2.170.130.30">
    <property type="match status" value="1"/>
</dbReference>
<feature type="region of interest" description="Disordered" evidence="1">
    <location>
        <begin position="117"/>
        <end position="179"/>
    </location>
</feature>
<dbReference type="EMBL" id="MKQP01000019">
    <property type="protein sequence ID" value="OMD31993.1"/>
    <property type="molecule type" value="Genomic_DNA"/>
</dbReference>
<dbReference type="Proteomes" id="UP000187465">
    <property type="component" value="Unassembled WGS sequence"/>
</dbReference>
<comment type="caution">
    <text evidence="2">The sequence shown here is derived from an EMBL/GenBank/DDBJ whole genome shotgun (WGS) entry which is preliminary data.</text>
</comment>
<proteinExistence type="predicted"/>
<dbReference type="AlphaFoldDB" id="A0A1R0XAS5"/>
<dbReference type="RefSeq" id="WP_036684886.1">
    <property type="nucleotide sequence ID" value="NZ_MKQM01000043.1"/>
</dbReference>
<name>A0A1R0XAS5_9BACL</name>
<reference evidence="2 3" key="1">
    <citation type="submission" date="2016-10" db="EMBL/GenBank/DDBJ databases">
        <title>Paenibacillus species isolates.</title>
        <authorList>
            <person name="Beno S.M."/>
        </authorList>
    </citation>
    <scope>NUCLEOTIDE SEQUENCE [LARGE SCALE GENOMIC DNA]</scope>
    <source>
        <strain evidence="2 3">FSL H7-0604</strain>
    </source>
</reference>
<gene>
    <name evidence="2" type="ORF">BJP51_17265</name>
</gene>
<sequence>MNKKKWLTAILIIGVLAIAFFWGGDYQKSPNKVANSSVETQVIEPENTASATNDDVEPTEAIATETTEITPSATPSETAKPIETLKPNESATPTEAVTPTGTAAPTEVVTPVVTTKPAATKQPTATPKAAKTPVPETKATAKPVTKPDSKVATTETKQEPKRDKFLTDPVPSGKPKPVEWQDATVDKKKQLTATLSVSAATILDNMDIFNEDKLEVLPADGIIYKAQKVTFYEGESVFDVLLREMKKNKIHMEFSMTPIYNSNYIEGINNLYEFDAGELSGWMYKVNGWFPNYGSSRYVLKDGDVIDWVYTCDLGRDVGGYVATGGAQK</sequence>
<feature type="compositionally biased region" description="Low complexity" evidence="1">
    <location>
        <begin position="91"/>
        <end position="101"/>
    </location>
</feature>
<evidence type="ECO:0000313" key="2">
    <source>
        <dbReference type="EMBL" id="OMD31993.1"/>
    </source>
</evidence>